<proteinExistence type="predicted"/>
<sequence length="154" mass="17177">MEMSVYTEAQRLEIYRLRSVVGTHLGEPERVTWAIQDKELVGYIIDLPTEAQADQYLTDREAAEPGVVEREGLHKVRCSHWEDYLGLHGECAASQRFQEWAFAQDALAGRTPADFAGQASPHQPLLVVVASKVIPGFSFPLPYVEEAPLLIVGE</sequence>
<dbReference type="EMBL" id="JACHLI010000032">
    <property type="protein sequence ID" value="MBB4866843.1"/>
    <property type="molecule type" value="Genomic_DNA"/>
</dbReference>
<evidence type="ECO:0000313" key="1">
    <source>
        <dbReference type="EMBL" id="MBB4866843.1"/>
    </source>
</evidence>
<gene>
    <name evidence="1" type="ORF">HNP46_005750</name>
</gene>
<name>A0A7W7P3C5_PSENT</name>
<dbReference type="RefSeq" id="WP_184595745.1">
    <property type="nucleotide sequence ID" value="NZ_JACHLI010000032.1"/>
</dbReference>
<comment type="caution">
    <text evidence="1">The sequence shown here is derived from an EMBL/GenBank/DDBJ whole genome shotgun (WGS) entry which is preliminary data.</text>
</comment>
<accession>A0A7W7P3C5</accession>
<dbReference type="AlphaFoldDB" id="A0A7W7P3C5"/>
<organism evidence="1 2">
    <name type="scientific">Pseudomonas nitroreducens</name>
    <dbReference type="NCBI Taxonomy" id="46680"/>
    <lineage>
        <taxon>Bacteria</taxon>
        <taxon>Pseudomonadati</taxon>
        <taxon>Pseudomonadota</taxon>
        <taxon>Gammaproteobacteria</taxon>
        <taxon>Pseudomonadales</taxon>
        <taxon>Pseudomonadaceae</taxon>
        <taxon>Pseudomonas</taxon>
    </lineage>
</organism>
<reference evidence="1 2" key="1">
    <citation type="submission" date="2020-08" db="EMBL/GenBank/DDBJ databases">
        <title>Functional genomics of gut bacteria from endangered species of beetles.</title>
        <authorList>
            <person name="Carlos-Shanley C."/>
        </authorList>
    </citation>
    <scope>NUCLEOTIDE SEQUENCE [LARGE SCALE GENOMIC DNA]</scope>
    <source>
        <strain evidence="1 2">S00179</strain>
    </source>
</reference>
<protein>
    <submittedName>
        <fullName evidence="1">Uncharacterized protein</fullName>
    </submittedName>
</protein>
<dbReference type="Proteomes" id="UP000566995">
    <property type="component" value="Unassembled WGS sequence"/>
</dbReference>
<evidence type="ECO:0000313" key="2">
    <source>
        <dbReference type="Proteomes" id="UP000566995"/>
    </source>
</evidence>